<dbReference type="Proteomes" id="UP000299102">
    <property type="component" value="Unassembled WGS sequence"/>
</dbReference>
<evidence type="ECO:0000256" key="2">
    <source>
        <dbReference type="SAM" id="MobiDB-lite"/>
    </source>
</evidence>
<feature type="region of interest" description="Disordered" evidence="2">
    <location>
        <begin position="114"/>
        <end position="145"/>
    </location>
</feature>
<evidence type="ECO:0008006" key="5">
    <source>
        <dbReference type="Google" id="ProtNLM"/>
    </source>
</evidence>
<organism evidence="3 4">
    <name type="scientific">Eumeta variegata</name>
    <name type="common">Bagworm moth</name>
    <name type="synonym">Eumeta japonica</name>
    <dbReference type="NCBI Taxonomy" id="151549"/>
    <lineage>
        <taxon>Eukaryota</taxon>
        <taxon>Metazoa</taxon>
        <taxon>Ecdysozoa</taxon>
        <taxon>Arthropoda</taxon>
        <taxon>Hexapoda</taxon>
        <taxon>Insecta</taxon>
        <taxon>Pterygota</taxon>
        <taxon>Neoptera</taxon>
        <taxon>Endopterygota</taxon>
        <taxon>Lepidoptera</taxon>
        <taxon>Glossata</taxon>
        <taxon>Ditrysia</taxon>
        <taxon>Tineoidea</taxon>
        <taxon>Psychidae</taxon>
        <taxon>Oiketicinae</taxon>
        <taxon>Eumeta</taxon>
    </lineage>
</organism>
<gene>
    <name evidence="3" type="ORF">EVAR_17516_1</name>
</gene>
<evidence type="ECO:0000313" key="4">
    <source>
        <dbReference type="Proteomes" id="UP000299102"/>
    </source>
</evidence>
<dbReference type="AlphaFoldDB" id="A0A4C1WQ76"/>
<name>A0A4C1WQ76_EUMVA</name>
<evidence type="ECO:0000256" key="1">
    <source>
        <dbReference type="SAM" id="Coils"/>
    </source>
</evidence>
<keyword evidence="1" id="KW-0175">Coiled coil</keyword>
<sequence length="285" mass="32566">MVGERDDHETEIRSVIFMNTKLKGELAEVDIRCYDLSDQRDRLQRLGNETDDCRNQYERPLPQIEALREELQNSRIRTQKLQHQLDWSGANGTIKLCDSIGSLDCTACTQETKQMTGEVRAGTPRAGRRHSPRSGRVSSPHAAPADGQNVIMYSDEFGRVAQQLKSMSDFGAWEDSPDAIGIFCDLSKAFDCVHHDTLIRKLHHYGVSRVDPFDFWSLIYVIQFKGLTLIVRGGRDLQSIWACHRVRFLDHFLFLVYINDLPHLVKNGHGIVLFADDTSLFFKID</sequence>
<keyword evidence="4" id="KW-1185">Reference proteome</keyword>
<reference evidence="3 4" key="1">
    <citation type="journal article" date="2019" name="Commun. Biol.">
        <title>The bagworm genome reveals a unique fibroin gene that provides high tensile strength.</title>
        <authorList>
            <person name="Kono N."/>
            <person name="Nakamura H."/>
            <person name="Ohtoshi R."/>
            <person name="Tomita M."/>
            <person name="Numata K."/>
            <person name="Arakawa K."/>
        </authorList>
    </citation>
    <scope>NUCLEOTIDE SEQUENCE [LARGE SCALE GENOMIC DNA]</scope>
</reference>
<dbReference type="EMBL" id="BGZK01000625">
    <property type="protein sequence ID" value="GBP53441.1"/>
    <property type="molecule type" value="Genomic_DNA"/>
</dbReference>
<protein>
    <recommendedName>
        <fullName evidence="5">Reverse transcriptase domain-containing protein</fullName>
    </recommendedName>
</protein>
<comment type="caution">
    <text evidence="3">The sequence shown here is derived from an EMBL/GenBank/DDBJ whole genome shotgun (WGS) entry which is preliminary data.</text>
</comment>
<accession>A0A4C1WQ76</accession>
<proteinExistence type="predicted"/>
<dbReference type="OrthoDB" id="414730at2759"/>
<evidence type="ECO:0000313" key="3">
    <source>
        <dbReference type="EMBL" id="GBP53441.1"/>
    </source>
</evidence>
<feature type="coiled-coil region" evidence="1">
    <location>
        <begin position="36"/>
        <end position="84"/>
    </location>
</feature>